<feature type="region of interest" description="Disordered" evidence="1">
    <location>
        <begin position="146"/>
        <end position="219"/>
    </location>
</feature>
<dbReference type="AlphaFoldDB" id="A0AAD2CFK8"/>
<protein>
    <submittedName>
        <fullName evidence="2">Uncharacterized protein</fullName>
    </submittedName>
</protein>
<feature type="compositionally biased region" description="Low complexity" evidence="1">
    <location>
        <begin position="168"/>
        <end position="177"/>
    </location>
</feature>
<dbReference type="Proteomes" id="UP001295423">
    <property type="component" value="Unassembled WGS sequence"/>
</dbReference>
<evidence type="ECO:0000313" key="3">
    <source>
        <dbReference type="Proteomes" id="UP001295423"/>
    </source>
</evidence>
<accession>A0AAD2CFK8</accession>
<organism evidence="2 3">
    <name type="scientific">Cylindrotheca closterium</name>
    <dbReference type="NCBI Taxonomy" id="2856"/>
    <lineage>
        <taxon>Eukaryota</taxon>
        <taxon>Sar</taxon>
        <taxon>Stramenopiles</taxon>
        <taxon>Ochrophyta</taxon>
        <taxon>Bacillariophyta</taxon>
        <taxon>Bacillariophyceae</taxon>
        <taxon>Bacillariophycidae</taxon>
        <taxon>Bacillariales</taxon>
        <taxon>Bacillariaceae</taxon>
        <taxon>Cylindrotheca</taxon>
    </lineage>
</organism>
<evidence type="ECO:0000313" key="2">
    <source>
        <dbReference type="EMBL" id="CAJ1932428.1"/>
    </source>
</evidence>
<sequence>METQQKKVTFHNRVKRRFVERVPRKERSNLWYSKSEYAEARERERVLRSSISHQDYSEIAYSLSVVGIVTREQMAMKSIMVDNSIKAVLDEQEKQEDEANEYNDDPDTTSELDHEEIAQEYYLHSTVSLTQAQNRARCLAQHVKDIESQQKDEESLATPPPPPPPPRRQVSSNNRSTRSSRRSPPPLGKNKMALVRRRTQYGRPSVDVPQVVKCTTPAA</sequence>
<feature type="compositionally biased region" description="Pro residues" evidence="1">
    <location>
        <begin position="158"/>
        <end position="167"/>
    </location>
</feature>
<feature type="region of interest" description="Disordered" evidence="1">
    <location>
        <begin position="91"/>
        <end position="110"/>
    </location>
</feature>
<evidence type="ECO:0000256" key="1">
    <source>
        <dbReference type="SAM" id="MobiDB-lite"/>
    </source>
</evidence>
<gene>
    <name evidence="2" type="ORF">CYCCA115_LOCUS2831</name>
</gene>
<feature type="compositionally biased region" description="Acidic residues" evidence="1">
    <location>
        <begin position="93"/>
        <end position="110"/>
    </location>
</feature>
<reference evidence="2" key="1">
    <citation type="submission" date="2023-08" db="EMBL/GenBank/DDBJ databases">
        <authorList>
            <person name="Audoor S."/>
            <person name="Bilcke G."/>
        </authorList>
    </citation>
    <scope>NUCLEOTIDE SEQUENCE</scope>
</reference>
<dbReference type="EMBL" id="CAKOGP040000224">
    <property type="protein sequence ID" value="CAJ1932428.1"/>
    <property type="molecule type" value="Genomic_DNA"/>
</dbReference>
<comment type="caution">
    <text evidence="2">The sequence shown here is derived from an EMBL/GenBank/DDBJ whole genome shotgun (WGS) entry which is preliminary data.</text>
</comment>
<name>A0AAD2CFK8_9STRA</name>
<keyword evidence="3" id="KW-1185">Reference proteome</keyword>
<proteinExistence type="predicted"/>